<dbReference type="Proteomes" id="UP000499080">
    <property type="component" value="Unassembled WGS sequence"/>
</dbReference>
<evidence type="ECO:0000313" key="1">
    <source>
        <dbReference type="EMBL" id="GBN49684.1"/>
    </source>
</evidence>
<organism evidence="1 2">
    <name type="scientific">Araneus ventricosus</name>
    <name type="common">Orbweaver spider</name>
    <name type="synonym">Epeira ventricosa</name>
    <dbReference type="NCBI Taxonomy" id="182803"/>
    <lineage>
        <taxon>Eukaryota</taxon>
        <taxon>Metazoa</taxon>
        <taxon>Ecdysozoa</taxon>
        <taxon>Arthropoda</taxon>
        <taxon>Chelicerata</taxon>
        <taxon>Arachnida</taxon>
        <taxon>Araneae</taxon>
        <taxon>Araneomorphae</taxon>
        <taxon>Entelegynae</taxon>
        <taxon>Araneoidea</taxon>
        <taxon>Araneidae</taxon>
        <taxon>Araneus</taxon>
    </lineage>
</organism>
<name>A0A4Y2PEA8_ARAVE</name>
<evidence type="ECO:0000313" key="2">
    <source>
        <dbReference type="Proteomes" id="UP000499080"/>
    </source>
</evidence>
<accession>A0A4Y2PEA8</accession>
<keyword evidence="2" id="KW-1185">Reference proteome</keyword>
<dbReference type="EMBL" id="BGPR01011113">
    <property type="protein sequence ID" value="GBN49684.1"/>
    <property type="molecule type" value="Genomic_DNA"/>
</dbReference>
<proteinExistence type="predicted"/>
<sequence>MFTHQSHFYRHALSIEMPTIIFSSEIKALFVRQNKEGRQTFDPSSSSLIGKSQTTSPSVVAEAIHYAEGRFSRAICFCPFVLSLPCLRQISSFIKGETDYRSGGTTRRSDKYYFPENCFPRSYFIPH</sequence>
<gene>
    <name evidence="1" type="ORF">AVEN_172570_1</name>
</gene>
<protein>
    <submittedName>
        <fullName evidence="1">Uncharacterized protein</fullName>
    </submittedName>
</protein>
<dbReference type="AlphaFoldDB" id="A0A4Y2PEA8"/>
<comment type="caution">
    <text evidence="1">The sequence shown here is derived from an EMBL/GenBank/DDBJ whole genome shotgun (WGS) entry which is preliminary data.</text>
</comment>
<reference evidence="1 2" key="1">
    <citation type="journal article" date="2019" name="Sci. Rep.">
        <title>Orb-weaving spider Araneus ventricosus genome elucidates the spidroin gene catalogue.</title>
        <authorList>
            <person name="Kono N."/>
            <person name="Nakamura H."/>
            <person name="Ohtoshi R."/>
            <person name="Moran D.A.P."/>
            <person name="Shinohara A."/>
            <person name="Yoshida Y."/>
            <person name="Fujiwara M."/>
            <person name="Mori M."/>
            <person name="Tomita M."/>
            <person name="Arakawa K."/>
        </authorList>
    </citation>
    <scope>NUCLEOTIDE SEQUENCE [LARGE SCALE GENOMIC DNA]</scope>
</reference>